<evidence type="ECO:0000313" key="8">
    <source>
        <dbReference type="EMBL" id="PZO89966.1"/>
    </source>
</evidence>
<evidence type="ECO:0000256" key="1">
    <source>
        <dbReference type="ARBA" id="ARBA00004651"/>
    </source>
</evidence>
<evidence type="ECO:0000313" key="9">
    <source>
        <dbReference type="Proteomes" id="UP000249066"/>
    </source>
</evidence>
<sequence length="319" mass="34887">MIGVADEVSPLSPEARRKTPDAVAPRLPPLKAWEIVKRVVVGLFNEGFVHAGNLAYLSLLTLFPFFIVLAAVAQIFGQTQEGREAVVLFLRTVPPSVADVLRQPIADVLAVRSGNLLWLGALVGLWSTASFIETIREILRRAYGVTHTRPFYEYRLMSIGIIIGSVVLAMFAFTAQVLLTGVEQFMYRLVPIAAQPQNMLGVTKLVPAIALFVALYIIFYSLTPVRYRSRAYPKWPGALLVAVWWQVTTELLPVVIALFGSYNRTYGSLAGVIVSLLFFYVIGLGLVVGAELNAALAEAPGPGLKDARTVADAEREEEA</sequence>
<dbReference type="PANTHER" id="PTHR30213">
    <property type="entry name" value="INNER MEMBRANE PROTEIN YHJD"/>
    <property type="match status" value="1"/>
</dbReference>
<keyword evidence="5 7" id="KW-0472">Membrane</keyword>
<feature type="region of interest" description="Disordered" evidence="6">
    <location>
        <begin position="1"/>
        <end position="22"/>
    </location>
</feature>
<evidence type="ECO:0000256" key="5">
    <source>
        <dbReference type="ARBA" id="ARBA00023136"/>
    </source>
</evidence>
<dbReference type="EMBL" id="QFNN01000040">
    <property type="protein sequence ID" value="PZO89966.1"/>
    <property type="molecule type" value="Genomic_DNA"/>
</dbReference>
<dbReference type="GO" id="GO:0005886">
    <property type="term" value="C:plasma membrane"/>
    <property type="evidence" value="ECO:0007669"/>
    <property type="project" value="UniProtKB-SubCell"/>
</dbReference>
<accession>A0A2W5A9G7</accession>
<proteinExistence type="predicted"/>
<dbReference type="Proteomes" id="UP000249066">
    <property type="component" value="Unassembled WGS sequence"/>
</dbReference>
<keyword evidence="3 7" id="KW-0812">Transmembrane</keyword>
<evidence type="ECO:0000256" key="3">
    <source>
        <dbReference type="ARBA" id="ARBA00022692"/>
    </source>
</evidence>
<name>A0A2W5A9G7_9SPHN</name>
<comment type="caution">
    <text evidence="8">The sequence shown here is derived from an EMBL/GenBank/DDBJ whole genome shotgun (WGS) entry which is preliminary data.</text>
</comment>
<gene>
    <name evidence="8" type="ORF">DI623_08385</name>
</gene>
<dbReference type="PIRSF" id="PIRSF035875">
    <property type="entry name" value="RNase_BN"/>
    <property type="match status" value="1"/>
</dbReference>
<feature type="transmembrane region" description="Helical" evidence="7">
    <location>
        <begin position="54"/>
        <end position="76"/>
    </location>
</feature>
<dbReference type="PANTHER" id="PTHR30213:SF0">
    <property type="entry name" value="UPF0761 MEMBRANE PROTEIN YIHY"/>
    <property type="match status" value="1"/>
</dbReference>
<evidence type="ECO:0000256" key="4">
    <source>
        <dbReference type="ARBA" id="ARBA00022989"/>
    </source>
</evidence>
<organism evidence="8 9">
    <name type="scientific">Sphingomonas sanxanigenens</name>
    <dbReference type="NCBI Taxonomy" id="397260"/>
    <lineage>
        <taxon>Bacteria</taxon>
        <taxon>Pseudomonadati</taxon>
        <taxon>Pseudomonadota</taxon>
        <taxon>Alphaproteobacteria</taxon>
        <taxon>Sphingomonadales</taxon>
        <taxon>Sphingomonadaceae</taxon>
        <taxon>Sphingomonas</taxon>
    </lineage>
</organism>
<evidence type="ECO:0000256" key="2">
    <source>
        <dbReference type="ARBA" id="ARBA00022475"/>
    </source>
</evidence>
<feature type="transmembrane region" description="Helical" evidence="7">
    <location>
        <begin position="266"/>
        <end position="288"/>
    </location>
</feature>
<dbReference type="AlphaFoldDB" id="A0A2W5A9G7"/>
<dbReference type="Pfam" id="PF03631">
    <property type="entry name" value="Virul_fac_BrkB"/>
    <property type="match status" value="1"/>
</dbReference>
<keyword evidence="2" id="KW-1003">Cell membrane</keyword>
<evidence type="ECO:0000256" key="7">
    <source>
        <dbReference type="SAM" id="Phobius"/>
    </source>
</evidence>
<dbReference type="NCBIfam" id="TIGR00765">
    <property type="entry name" value="yihY_not_rbn"/>
    <property type="match status" value="1"/>
</dbReference>
<evidence type="ECO:0000256" key="6">
    <source>
        <dbReference type="SAM" id="MobiDB-lite"/>
    </source>
</evidence>
<protein>
    <submittedName>
        <fullName evidence="8">Ribonuclease BN</fullName>
    </submittedName>
</protein>
<reference evidence="8 9" key="1">
    <citation type="submission" date="2017-08" db="EMBL/GenBank/DDBJ databases">
        <title>Infants hospitalized years apart are colonized by the same room-sourced microbial strains.</title>
        <authorList>
            <person name="Brooks B."/>
            <person name="Olm M.R."/>
            <person name="Firek B.A."/>
            <person name="Baker R."/>
            <person name="Thomas B.C."/>
            <person name="Morowitz M.J."/>
            <person name="Banfield J.F."/>
        </authorList>
    </citation>
    <scope>NUCLEOTIDE SEQUENCE [LARGE SCALE GENOMIC DNA]</scope>
    <source>
        <strain evidence="8">S2_018_000_R2_101</strain>
    </source>
</reference>
<dbReference type="InterPro" id="IPR017039">
    <property type="entry name" value="Virul_fac_BrkB"/>
</dbReference>
<feature type="transmembrane region" description="Helical" evidence="7">
    <location>
        <begin position="205"/>
        <end position="225"/>
    </location>
</feature>
<keyword evidence="4 7" id="KW-1133">Transmembrane helix</keyword>
<feature type="transmembrane region" description="Helical" evidence="7">
    <location>
        <begin position="156"/>
        <end position="179"/>
    </location>
</feature>
<comment type="subcellular location">
    <subcellularLocation>
        <location evidence="1">Cell membrane</location>
        <topology evidence="1">Multi-pass membrane protein</topology>
    </subcellularLocation>
</comment>
<feature type="transmembrane region" description="Helical" evidence="7">
    <location>
        <begin position="237"/>
        <end position="260"/>
    </location>
</feature>